<dbReference type="KEGG" id="tps:THAPSDRAFT_10715"/>
<sequence>MLVSVNPSPNGRENIPRLKHDGCNLGGEHSGMEHHIAAQVEIVSLNQATTLEDLQLLDDLFGIGTALCLVVHKRRIDKMLDVLCSFKWSDVMMTIVAGIDLEDIQGAKTLNMLDIEEKNLAWLTKNGSIDHSTVLTTMLSIKLGHYNRNLLPLLNTTAAAYVLDVLLKAKSINELEGLKDENEAILLKHGDKKSLSSLISLKRGQNDHKAERSNWAKTMIRNRNTKRQEEFEKTGCKGSFCGFCGATKFFKESSRKAVATFW</sequence>
<keyword evidence="2" id="KW-1185">Reference proteome</keyword>
<dbReference type="EMBL" id="CM000651">
    <property type="protein sequence ID" value="EED88238.1"/>
    <property type="molecule type" value="Genomic_DNA"/>
</dbReference>
<reference evidence="1 2" key="2">
    <citation type="journal article" date="2008" name="Nature">
        <title>The Phaeodactylum genome reveals the evolutionary history of diatom genomes.</title>
        <authorList>
            <person name="Bowler C."/>
            <person name="Allen A.E."/>
            <person name="Badger J.H."/>
            <person name="Grimwood J."/>
            <person name="Jabbari K."/>
            <person name="Kuo A."/>
            <person name="Maheswari U."/>
            <person name="Martens C."/>
            <person name="Maumus F."/>
            <person name="Otillar R.P."/>
            <person name="Rayko E."/>
            <person name="Salamov A."/>
            <person name="Vandepoele K."/>
            <person name="Beszteri B."/>
            <person name="Gruber A."/>
            <person name="Heijde M."/>
            <person name="Katinka M."/>
            <person name="Mock T."/>
            <person name="Valentin K."/>
            <person name="Verret F."/>
            <person name="Berges J.A."/>
            <person name="Brownlee C."/>
            <person name="Cadoret J.P."/>
            <person name="Chiovitti A."/>
            <person name="Choi C.J."/>
            <person name="Coesel S."/>
            <person name="De Martino A."/>
            <person name="Detter J.C."/>
            <person name="Durkin C."/>
            <person name="Falciatore A."/>
            <person name="Fournet J."/>
            <person name="Haruta M."/>
            <person name="Huysman M.J."/>
            <person name="Jenkins B.D."/>
            <person name="Jiroutova K."/>
            <person name="Jorgensen R.E."/>
            <person name="Joubert Y."/>
            <person name="Kaplan A."/>
            <person name="Kroger N."/>
            <person name="Kroth P.G."/>
            <person name="La Roche J."/>
            <person name="Lindquist E."/>
            <person name="Lommer M."/>
            <person name="Martin-Jezequel V."/>
            <person name="Lopez P.J."/>
            <person name="Lucas S."/>
            <person name="Mangogna M."/>
            <person name="McGinnis K."/>
            <person name="Medlin L.K."/>
            <person name="Montsant A."/>
            <person name="Oudot-Le Secq M.P."/>
            <person name="Napoli C."/>
            <person name="Obornik M."/>
            <person name="Parker M.S."/>
            <person name="Petit J.L."/>
            <person name="Porcel B.M."/>
            <person name="Poulsen N."/>
            <person name="Robison M."/>
            <person name="Rychlewski L."/>
            <person name="Rynearson T.A."/>
            <person name="Schmutz J."/>
            <person name="Shapiro H."/>
            <person name="Siaut M."/>
            <person name="Stanley M."/>
            <person name="Sussman M.R."/>
            <person name="Taylor A.R."/>
            <person name="Vardi A."/>
            <person name="von Dassow P."/>
            <person name="Vyverman W."/>
            <person name="Willis A."/>
            <person name="Wyrwicz L.S."/>
            <person name="Rokhsar D.S."/>
            <person name="Weissenbach J."/>
            <person name="Armbrust E.V."/>
            <person name="Green B.R."/>
            <person name="Van de Peer Y."/>
            <person name="Grigoriev I.V."/>
        </authorList>
    </citation>
    <scope>NUCLEOTIDE SEQUENCE [LARGE SCALE GENOMIC DNA]</scope>
    <source>
        <strain evidence="1 2">CCMP1335</strain>
    </source>
</reference>
<dbReference type="RefSeq" id="XP_002294404.1">
    <property type="nucleotide sequence ID" value="XM_002294368.1"/>
</dbReference>
<dbReference type="HOGENOM" id="CLU_1063489_0_0_1"/>
<evidence type="ECO:0000313" key="1">
    <source>
        <dbReference type="EMBL" id="EED88238.1"/>
    </source>
</evidence>
<gene>
    <name evidence="1" type="ORF">THAPSDRAFT_10715</name>
</gene>
<organism evidence="1 2">
    <name type="scientific">Thalassiosira pseudonana</name>
    <name type="common">Marine diatom</name>
    <name type="synonym">Cyclotella nana</name>
    <dbReference type="NCBI Taxonomy" id="35128"/>
    <lineage>
        <taxon>Eukaryota</taxon>
        <taxon>Sar</taxon>
        <taxon>Stramenopiles</taxon>
        <taxon>Ochrophyta</taxon>
        <taxon>Bacillariophyta</taxon>
        <taxon>Coscinodiscophyceae</taxon>
        <taxon>Thalassiosirophycidae</taxon>
        <taxon>Thalassiosirales</taxon>
        <taxon>Thalassiosiraceae</taxon>
        <taxon>Thalassiosira</taxon>
    </lineage>
</organism>
<accession>B8CEB3</accession>
<evidence type="ECO:0000313" key="2">
    <source>
        <dbReference type="Proteomes" id="UP000001449"/>
    </source>
</evidence>
<dbReference type="GeneID" id="7444239"/>
<reference evidence="1 2" key="1">
    <citation type="journal article" date="2004" name="Science">
        <title>The genome of the diatom Thalassiosira pseudonana: ecology, evolution, and metabolism.</title>
        <authorList>
            <person name="Armbrust E.V."/>
            <person name="Berges J.A."/>
            <person name="Bowler C."/>
            <person name="Green B.R."/>
            <person name="Martinez D."/>
            <person name="Putnam N.H."/>
            <person name="Zhou S."/>
            <person name="Allen A.E."/>
            <person name="Apt K.E."/>
            <person name="Bechner M."/>
            <person name="Brzezinski M.A."/>
            <person name="Chaal B.K."/>
            <person name="Chiovitti A."/>
            <person name="Davis A.K."/>
            <person name="Demarest M.S."/>
            <person name="Detter J.C."/>
            <person name="Glavina T."/>
            <person name="Goodstein D."/>
            <person name="Hadi M.Z."/>
            <person name="Hellsten U."/>
            <person name="Hildebrand M."/>
            <person name="Jenkins B.D."/>
            <person name="Jurka J."/>
            <person name="Kapitonov V.V."/>
            <person name="Kroger N."/>
            <person name="Lau W.W."/>
            <person name="Lane T.W."/>
            <person name="Larimer F.W."/>
            <person name="Lippmeier J.C."/>
            <person name="Lucas S."/>
            <person name="Medina M."/>
            <person name="Montsant A."/>
            <person name="Obornik M."/>
            <person name="Parker M.S."/>
            <person name="Palenik B."/>
            <person name="Pazour G.J."/>
            <person name="Richardson P.M."/>
            <person name="Rynearson T.A."/>
            <person name="Saito M.A."/>
            <person name="Schwartz D.C."/>
            <person name="Thamatrakoln K."/>
            <person name="Valentin K."/>
            <person name="Vardi A."/>
            <person name="Wilkerson F.P."/>
            <person name="Rokhsar D.S."/>
        </authorList>
    </citation>
    <scope>NUCLEOTIDE SEQUENCE [LARGE SCALE GENOMIC DNA]</scope>
    <source>
        <strain evidence="1 2">CCMP1335</strain>
    </source>
</reference>
<proteinExistence type="predicted"/>
<protein>
    <submittedName>
        <fullName evidence="1">Uncharacterized protein</fullName>
    </submittedName>
</protein>
<name>B8CEB3_THAPS</name>
<dbReference type="PaxDb" id="35128-Thaps10715"/>
<dbReference type="InParanoid" id="B8CEB3"/>
<dbReference type="Proteomes" id="UP000001449">
    <property type="component" value="Chromosome 17"/>
</dbReference>
<dbReference type="AlphaFoldDB" id="B8CEB3"/>